<keyword evidence="2 7" id="KW-0645">Protease</keyword>
<evidence type="ECO:0000256" key="5">
    <source>
        <dbReference type="ARBA" id="ARBA00022833"/>
    </source>
</evidence>
<sequence>MSTPQSLPRVLKVHEIIPTMQRIVSQQNAIKDEIICTVSPLTASFDTVLRPWADVENLVQGELGMIYMLQYGSPDMATQDAFTQARQLLLAAELQWASNEDFHRLVQAVHDKHEELDTESALFLKEELLVYRRAGWGVLSAAQREEYLQEKREISKLESAFNRNLAQEDGGVWFVKSELDGIPADDLAKWKMMTNTQTPSQEIYVFVPFANGGMMTVGTLANNPNTRKKMYLENNRKLAVNGPIFEEIIKRRTSQAHLLGYPSHAAVVLERRIAKTPQWVETFLSQIQDDLVARGKTEVEVLQRHRLQDLQSQDQEVEGRFPAWDQMYYQRLVEKGFQIDHVQIAEFFPVERTAAAMLEIFASVLGLRFDAITAQSDQLWHESVQVFAVWDDRSSEFIRYLHFDLLWRENKYRGNQNVTIEAGYTKSDGSRSYPSTILMCAFPTPTPDSCALLKHHQVITLFHELGHGIHNLLSKTKYVRFHGVNLPRDLSEMPSTNLENWCWIPDVLKSISCHYTTMNSNYLAKWRSQNPGLPDPPQKIPDELVDNLVKYRYWGRGLYHLEQLTTSLFDLKIHSFRNPQDLSSLNMHKLWYDLRHQLEGMDFSECRDGFDYCAFTHLCAAYDAGYYSYLCCAAFAEDVFQTKFAHDPFNRDAWDEYRREFLQIGGGNGDMLGLMTQYLGRAPNSRALVDRLMGATAVV</sequence>
<dbReference type="FunFam" id="3.40.390.10:FF:000074">
    <property type="entry name" value="Metalloprotease"/>
    <property type="match status" value="1"/>
</dbReference>
<dbReference type="InterPro" id="IPR024080">
    <property type="entry name" value="Neurolysin/TOP_N"/>
</dbReference>
<dbReference type="SUPFAM" id="SSF55486">
    <property type="entry name" value="Metalloproteases ('zincins'), catalytic domain"/>
    <property type="match status" value="1"/>
</dbReference>
<dbReference type="Gene3D" id="3.40.390.10">
    <property type="entry name" value="Collagenase (Catalytic Domain)"/>
    <property type="match status" value="1"/>
</dbReference>
<dbReference type="GO" id="GO:0004222">
    <property type="term" value="F:metalloendopeptidase activity"/>
    <property type="evidence" value="ECO:0007669"/>
    <property type="project" value="InterPro"/>
</dbReference>
<dbReference type="AlphaFoldDB" id="A0A317VYL9"/>
<dbReference type="EMBL" id="MSFK01000025">
    <property type="protein sequence ID" value="PWY78057.1"/>
    <property type="molecule type" value="Genomic_DNA"/>
</dbReference>
<dbReference type="Pfam" id="PF01432">
    <property type="entry name" value="Peptidase_M3"/>
    <property type="match status" value="1"/>
</dbReference>
<dbReference type="InterPro" id="IPR024079">
    <property type="entry name" value="MetalloPept_cat_dom_sf"/>
</dbReference>
<dbReference type="GO" id="GO:0006508">
    <property type="term" value="P:proteolysis"/>
    <property type="evidence" value="ECO:0007669"/>
    <property type="project" value="UniProtKB-KW"/>
</dbReference>
<dbReference type="Gene3D" id="1.20.1050.40">
    <property type="entry name" value="Endopeptidase. Chain P, domain 1"/>
    <property type="match status" value="1"/>
</dbReference>
<evidence type="ECO:0000313" key="10">
    <source>
        <dbReference type="Proteomes" id="UP000246702"/>
    </source>
</evidence>
<evidence type="ECO:0000259" key="8">
    <source>
        <dbReference type="Pfam" id="PF01432"/>
    </source>
</evidence>
<proteinExistence type="inferred from homology"/>
<dbReference type="GO" id="GO:0046872">
    <property type="term" value="F:metal ion binding"/>
    <property type="evidence" value="ECO:0007669"/>
    <property type="project" value="UniProtKB-UniRule"/>
</dbReference>
<dbReference type="Proteomes" id="UP000246702">
    <property type="component" value="Unassembled WGS sequence"/>
</dbReference>
<evidence type="ECO:0000256" key="2">
    <source>
        <dbReference type="ARBA" id="ARBA00022670"/>
    </source>
</evidence>
<dbReference type="InterPro" id="IPR045090">
    <property type="entry name" value="Pept_M3A_M3B"/>
</dbReference>
<dbReference type="GO" id="GO:0005758">
    <property type="term" value="C:mitochondrial intermembrane space"/>
    <property type="evidence" value="ECO:0007669"/>
    <property type="project" value="TreeGrafter"/>
</dbReference>
<gene>
    <name evidence="9" type="ORF">BO94DRAFT_577390</name>
</gene>
<keyword evidence="6 7" id="KW-0482">Metalloprotease</keyword>
<organism evidence="9 10">
    <name type="scientific">Aspergillus sclerotioniger CBS 115572</name>
    <dbReference type="NCBI Taxonomy" id="1450535"/>
    <lineage>
        <taxon>Eukaryota</taxon>
        <taxon>Fungi</taxon>
        <taxon>Dikarya</taxon>
        <taxon>Ascomycota</taxon>
        <taxon>Pezizomycotina</taxon>
        <taxon>Eurotiomycetes</taxon>
        <taxon>Eurotiomycetidae</taxon>
        <taxon>Eurotiales</taxon>
        <taxon>Aspergillaceae</taxon>
        <taxon>Aspergillus</taxon>
        <taxon>Aspergillus subgen. Circumdati</taxon>
    </lineage>
</organism>
<keyword evidence="10" id="KW-1185">Reference proteome</keyword>
<protein>
    <submittedName>
        <fullName evidence="9">Zincin</fullName>
    </submittedName>
</protein>
<comment type="cofactor">
    <cofactor evidence="7">
        <name>Zn(2+)</name>
        <dbReference type="ChEBI" id="CHEBI:29105"/>
    </cofactor>
    <text evidence="7">Binds 1 zinc ion.</text>
</comment>
<evidence type="ECO:0000256" key="7">
    <source>
        <dbReference type="RuleBase" id="RU003435"/>
    </source>
</evidence>
<evidence type="ECO:0000256" key="3">
    <source>
        <dbReference type="ARBA" id="ARBA00022723"/>
    </source>
</evidence>
<dbReference type="RefSeq" id="XP_025464569.1">
    <property type="nucleotide sequence ID" value="XM_025615174.1"/>
</dbReference>
<keyword evidence="4 7" id="KW-0378">Hydrolase</keyword>
<dbReference type="InterPro" id="IPR024077">
    <property type="entry name" value="Neurolysin/TOP_dom2"/>
</dbReference>
<accession>A0A317VYL9</accession>
<dbReference type="CDD" id="cd06455">
    <property type="entry name" value="M3A_TOP"/>
    <property type="match status" value="1"/>
</dbReference>
<feature type="domain" description="Peptidase M3A/M3B catalytic" evidence="8">
    <location>
        <begin position="221"/>
        <end position="691"/>
    </location>
</feature>
<dbReference type="PANTHER" id="PTHR11804">
    <property type="entry name" value="PROTEASE M3 THIMET OLIGOPEPTIDASE-RELATED"/>
    <property type="match status" value="1"/>
</dbReference>
<name>A0A317VYL9_9EURO</name>
<comment type="caution">
    <text evidence="9">The sequence shown here is derived from an EMBL/GenBank/DDBJ whole genome shotgun (WGS) entry which is preliminary data.</text>
</comment>
<keyword evidence="3 7" id="KW-0479">Metal-binding</keyword>
<dbReference type="InterPro" id="IPR001567">
    <property type="entry name" value="Pept_M3A_M3B_dom"/>
</dbReference>
<dbReference type="OrthoDB" id="534666at2759"/>
<evidence type="ECO:0000256" key="1">
    <source>
        <dbReference type="ARBA" id="ARBA00006040"/>
    </source>
</evidence>
<reference evidence="9 10" key="1">
    <citation type="submission" date="2016-12" db="EMBL/GenBank/DDBJ databases">
        <title>The genomes of Aspergillus section Nigri reveals drivers in fungal speciation.</title>
        <authorList>
            <consortium name="DOE Joint Genome Institute"/>
            <person name="Vesth T.C."/>
            <person name="Nybo J."/>
            <person name="Theobald S."/>
            <person name="Brandl J."/>
            <person name="Frisvad J.C."/>
            <person name="Nielsen K.F."/>
            <person name="Lyhne E.K."/>
            <person name="Kogle M.E."/>
            <person name="Kuo A."/>
            <person name="Riley R."/>
            <person name="Clum A."/>
            <person name="Nolan M."/>
            <person name="Lipzen A."/>
            <person name="Salamov A."/>
            <person name="Henrissat B."/>
            <person name="Wiebenga A."/>
            <person name="De Vries R.P."/>
            <person name="Grigoriev I.V."/>
            <person name="Mortensen U.H."/>
            <person name="Andersen M.R."/>
            <person name="Baker S.E."/>
        </authorList>
    </citation>
    <scope>NUCLEOTIDE SEQUENCE [LARGE SCALE GENOMIC DNA]</scope>
    <source>
        <strain evidence="9 10">CBS 115572</strain>
    </source>
</reference>
<evidence type="ECO:0000256" key="4">
    <source>
        <dbReference type="ARBA" id="ARBA00022801"/>
    </source>
</evidence>
<evidence type="ECO:0000256" key="6">
    <source>
        <dbReference type="ARBA" id="ARBA00023049"/>
    </source>
</evidence>
<dbReference type="PANTHER" id="PTHR11804:SF84">
    <property type="entry name" value="SACCHAROLYSIN"/>
    <property type="match status" value="1"/>
</dbReference>
<dbReference type="GeneID" id="37117317"/>
<comment type="similarity">
    <text evidence="1 7">Belongs to the peptidase M3 family.</text>
</comment>
<dbReference type="Gene3D" id="1.10.1370.10">
    <property type="entry name" value="Neurolysin, domain 3"/>
    <property type="match status" value="1"/>
</dbReference>
<evidence type="ECO:0000313" key="9">
    <source>
        <dbReference type="EMBL" id="PWY78057.1"/>
    </source>
</evidence>
<keyword evidence="5 7" id="KW-0862">Zinc</keyword>
<dbReference type="GO" id="GO:0006518">
    <property type="term" value="P:peptide metabolic process"/>
    <property type="evidence" value="ECO:0007669"/>
    <property type="project" value="TreeGrafter"/>
</dbReference>